<evidence type="ECO:0000256" key="1">
    <source>
        <dbReference type="ARBA" id="ARBA00004123"/>
    </source>
</evidence>
<gene>
    <name evidence="8" type="ORF">C6P46_005613</name>
</gene>
<dbReference type="CDD" id="cd00067">
    <property type="entry name" value="GAL4"/>
    <property type="match status" value="1"/>
</dbReference>
<dbReference type="Gene3D" id="4.10.240.10">
    <property type="entry name" value="Zn(2)-C6 fungal-type DNA-binding domain"/>
    <property type="match status" value="1"/>
</dbReference>
<dbReference type="GO" id="GO:0008270">
    <property type="term" value="F:zinc ion binding"/>
    <property type="evidence" value="ECO:0007669"/>
    <property type="project" value="InterPro"/>
</dbReference>
<dbReference type="SMART" id="SM00066">
    <property type="entry name" value="GAL4"/>
    <property type="match status" value="1"/>
</dbReference>
<organism evidence="8 9">
    <name type="scientific">Rhodotorula mucilaginosa</name>
    <name type="common">Yeast</name>
    <name type="synonym">Rhodotorula rubra</name>
    <dbReference type="NCBI Taxonomy" id="5537"/>
    <lineage>
        <taxon>Eukaryota</taxon>
        <taxon>Fungi</taxon>
        <taxon>Dikarya</taxon>
        <taxon>Basidiomycota</taxon>
        <taxon>Pucciniomycotina</taxon>
        <taxon>Microbotryomycetes</taxon>
        <taxon>Sporidiobolales</taxon>
        <taxon>Sporidiobolaceae</taxon>
        <taxon>Rhodotorula</taxon>
    </lineage>
</organism>
<dbReference type="PROSITE" id="PS50048">
    <property type="entry name" value="ZN2_CY6_FUNGAL_2"/>
    <property type="match status" value="1"/>
</dbReference>
<keyword evidence="3" id="KW-0805">Transcription regulation</keyword>
<evidence type="ECO:0000313" key="9">
    <source>
        <dbReference type="Proteomes" id="UP000777482"/>
    </source>
</evidence>
<dbReference type="Pfam" id="PF00172">
    <property type="entry name" value="Zn_clus"/>
    <property type="match status" value="1"/>
</dbReference>
<feature type="region of interest" description="Disordered" evidence="6">
    <location>
        <begin position="480"/>
        <end position="526"/>
    </location>
</feature>
<sequence>MPPDRTHHPAQEQHQQHSTAQRFSEAINTGMPMSSVGPTHPPSLERGRACLTCRRRRVKCDGARPVCGRCSKSARAHGEDPTAFSCDYDSQLKSSKSTKETESIAALAAEVAALKQQLADQRAYPQPEPAASTSSSSASTFRPPPTPQADPRMQQQRQQQQQEPQQYHHQQQQYQHAEGERADLAYQHYLQAQAQASPSAAGGPSILDVAVNYVQMTSNLVTREGVDPTNGRPLSEQASGAAAAPASSSANMWALASSSQDGLATPGSGEPERSPMGTATAGHAAPTATGNLSCGLADLAAAASPLYQLPSWSYGALTVSGYPSDLPSMPIMRRLVDVYFAKPHLTTGLIDEARFRASFAYPFDDPRSPVACLLHAMVATAAMMVNEETFFADEPKYWLYDGQGRSCSDYHARRAQEMLQSALHQGRHLLQIVQASVLCVFCAYTNARWSEIWIQSAECSRLAVCVDLIHVRAADPDAFGDERDSAASSHQPGGRSASTAPGGRDNTRSSSGPKRQRRFKDKSILHPTMDPDELAERCAVFWFVFGQDRMTSAASGWAATIDEEDVTTLLPHPLGAPDTSDDPLSSPLCIHNPSFFFANPPHLVKRLQLHFKAFVLLGRVTRFLQRAPSPIGAGYPRKPGDPDIRETSEFRSLDRTISHFSLSIPRGLQYSYYAEQSLLMEMTPLMAWTIVHVCVILMHEPFCLAPTIDASDPSFKRCLEAAKAIVASVHELSGSSFETGLLYSFLNWLWAIAGRTLVRALALASRRGDLISASQLAQDVQALITAMRANRSPVGTVTAHNLQRLLASPFQVLNEAFTGSGDYPHAEDSAELAGGNGGGRAGSRSSGTGTPAALDEMEELAQAILKGAVGDSWGFGTGTGDRGAFFP</sequence>
<dbReference type="SMART" id="SM00906">
    <property type="entry name" value="Fungal_trans"/>
    <property type="match status" value="1"/>
</dbReference>
<keyword evidence="2" id="KW-0479">Metal-binding</keyword>
<dbReference type="CDD" id="cd12148">
    <property type="entry name" value="fungal_TF_MHR"/>
    <property type="match status" value="1"/>
</dbReference>
<keyword evidence="9" id="KW-1185">Reference proteome</keyword>
<dbReference type="InterPro" id="IPR050815">
    <property type="entry name" value="TF_fung"/>
</dbReference>
<proteinExistence type="predicted"/>
<dbReference type="InterPro" id="IPR007219">
    <property type="entry name" value="XnlR_reg_dom"/>
</dbReference>
<evidence type="ECO:0000259" key="7">
    <source>
        <dbReference type="PROSITE" id="PS50048"/>
    </source>
</evidence>
<feature type="region of interest" description="Disordered" evidence="6">
    <location>
        <begin position="1"/>
        <end position="45"/>
    </location>
</feature>
<dbReference type="SUPFAM" id="SSF57701">
    <property type="entry name" value="Zn2/Cys6 DNA-binding domain"/>
    <property type="match status" value="1"/>
</dbReference>
<protein>
    <recommendedName>
        <fullName evidence="7">Zn(2)-C6 fungal-type domain-containing protein</fullName>
    </recommendedName>
</protein>
<dbReference type="GO" id="GO:0003677">
    <property type="term" value="F:DNA binding"/>
    <property type="evidence" value="ECO:0007669"/>
    <property type="project" value="InterPro"/>
</dbReference>
<dbReference type="PANTHER" id="PTHR47338">
    <property type="entry name" value="ZN(II)2CYS6 TRANSCRIPTION FACTOR (EUROFUNG)-RELATED"/>
    <property type="match status" value="1"/>
</dbReference>
<feature type="compositionally biased region" description="Low complexity" evidence="6">
    <location>
        <begin position="154"/>
        <end position="176"/>
    </location>
</feature>
<dbReference type="AlphaFoldDB" id="A0A9P6VXL4"/>
<evidence type="ECO:0000256" key="5">
    <source>
        <dbReference type="ARBA" id="ARBA00023242"/>
    </source>
</evidence>
<comment type="subcellular location">
    <subcellularLocation>
        <location evidence="1">Nucleus</location>
    </subcellularLocation>
</comment>
<dbReference type="GO" id="GO:0006351">
    <property type="term" value="P:DNA-templated transcription"/>
    <property type="evidence" value="ECO:0007669"/>
    <property type="project" value="InterPro"/>
</dbReference>
<dbReference type="GO" id="GO:0000981">
    <property type="term" value="F:DNA-binding transcription factor activity, RNA polymerase II-specific"/>
    <property type="evidence" value="ECO:0007669"/>
    <property type="project" value="InterPro"/>
</dbReference>
<dbReference type="OrthoDB" id="39175at2759"/>
<keyword evidence="4" id="KW-0804">Transcription</keyword>
<dbReference type="GO" id="GO:0005634">
    <property type="term" value="C:nucleus"/>
    <property type="evidence" value="ECO:0007669"/>
    <property type="project" value="UniProtKB-SubCell"/>
</dbReference>
<feature type="compositionally biased region" description="Low complexity" evidence="6">
    <location>
        <begin position="129"/>
        <end position="141"/>
    </location>
</feature>
<feature type="region of interest" description="Disordered" evidence="6">
    <location>
        <begin position="223"/>
        <end position="284"/>
    </location>
</feature>
<feature type="domain" description="Zn(2)-C6 fungal-type" evidence="7">
    <location>
        <begin position="49"/>
        <end position="88"/>
    </location>
</feature>
<evidence type="ECO:0000256" key="4">
    <source>
        <dbReference type="ARBA" id="ARBA00023163"/>
    </source>
</evidence>
<feature type="region of interest" description="Disordered" evidence="6">
    <location>
        <begin position="118"/>
        <end position="178"/>
    </location>
</feature>
<accession>A0A9P6VXL4</accession>
<evidence type="ECO:0000256" key="6">
    <source>
        <dbReference type="SAM" id="MobiDB-lite"/>
    </source>
</evidence>
<evidence type="ECO:0000313" key="8">
    <source>
        <dbReference type="EMBL" id="KAG0658749.1"/>
    </source>
</evidence>
<evidence type="ECO:0000256" key="3">
    <source>
        <dbReference type="ARBA" id="ARBA00023015"/>
    </source>
</evidence>
<dbReference type="EMBL" id="PUHQ01000062">
    <property type="protein sequence ID" value="KAG0658749.1"/>
    <property type="molecule type" value="Genomic_DNA"/>
</dbReference>
<reference evidence="8 9" key="1">
    <citation type="submission" date="2020-11" db="EMBL/GenBank/DDBJ databases">
        <title>Kefir isolates.</title>
        <authorList>
            <person name="Marcisauskas S."/>
            <person name="Kim Y."/>
            <person name="Blasche S."/>
        </authorList>
    </citation>
    <scope>NUCLEOTIDE SEQUENCE [LARGE SCALE GENOMIC DNA]</scope>
    <source>
        <strain evidence="8 9">KR</strain>
    </source>
</reference>
<feature type="compositionally biased region" description="Basic and acidic residues" evidence="6">
    <location>
        <begin position="1"/>
        <end position="15"/>
    </location>
</feature>
<dbReference type="PANTHER" id="PTHR47338:SF29">
    <property type="entry name" value="ZN(2)-C6 FUNGAL-TYPE DOMAIN-CONTAINING PROTEIN"/>
    <property type="match status" value="1"/>
</dbReference>
<feature type="compositionally biased region" description="Low complexity" evidence="6">
    <location>
        <begin position="238"/>
        <end position="250"/>
    </location>
</feature>
<dbReference type="Proteomes" id="UP000777482">
    <property type="component" value="Unassembled WGS sequence"/>
</dbReference>
<dbReference type="InterPro" id="IPR001138">
    <property type="entry name" value="Zn2Cys6_DnaBD"/>
</dbReference>
<name>A0A9P6VXL4_RHOMI</name>
<feature type="compositionally biased region" description="Polar residues" evidence="6">
    <location>
        <begin position="486"/>
        <end position="499"/>
    </location>
</feature>
<evidence type="ECO:0000256" key="2">
    <source>
        <dbReference type="ARBA" id="ARBA00022723"/>
    </source>
</evidence>
<keyword evidence="5" id="KW-0539">Nucleus</keyword>
<feature type="region of interest" description="Disordered" evidence="6">
    <location>
        <begin position="824"/>
        <end position="851"/>
    </location>
</feature>
<comment type="caution">
    <text evidence="8">The sequence shown here is derived from an EMBL/GenBank/DDBJ whole genome shotgun (WGS) entry which is preliminary data.</text>
</comment>
<dbReference type="InterPro" id="IPR036864">
    <property type="entry name" value="Zn2-C6_fun-type_DNA-bd_sf"/>
</dbReference>
<feature type="region of interest" description="Disordered" evidence="6">
    <location>
        <begin position="70"/>
        <end position="90"/>
    </location>
</feature>